<dbReference type="PROSITE" id="PS51257">
    <property type="entry name" value="PROKAR_LIPOPROTEIN"/>
    <property type="match status" value="1"/>
</dbReference>
<evidence type="ECO:0000256" key="1">
    <source>
        <dbReference type="SAM" id="Phobius"/>
    </source>
</evidence>
<name>A0A4D5RCM1_IXOSC</name>
<accession>A0A4D5RCM1</accession>
<evidence type="ECO:0000313" key="2">
    <source>
        <dbReference type="EMBL" id="MOY34848.1"/>
    </source>
</evidence>
<organism evidence="2">
    <name type="scientific">Ixodes scapularis</name>
    <name type="common">Black-legged tick</name>
    <name type="synonym">Deer tick</name>
    <dbReference type="NCBI Taxonomy" id="6945"/>
    <lineage>
        <taxon>Eukaryota</taxon>
        <taxon>Metazoa</taxon>
        <taxon>Ecdysozoa</taxon>
        <taxon>Arthropoda</taxon>
        <taxon>Chelicerata</taxon>
        <taxon>Arachnida</taxon>
        <taxon>Acari</taxon>
        <taxon>Parasitiformes</taxon>
        <taxon>Ixodida</taxon>
        <taxon>Ixodoidea</taxon>
        <taxon>Ixodidae</taxon>
        <taxon>Ixodinae</taxon>
        <taxon>Ixodes</taxon>
    </lineage>
</organism>
<keyword evidence="1" id="KW-0472">Membrane</keyword>
<protein>
    <submittedName>
        <fullName evidence="2">Uncharacterized protein</fullName>
    </submittedName>
</protein>
<sequence>MVVARSAILIGNFPLWACACCNPCCLLNPLKLQLSKKTVRCSDYFLSLVCCICWGFGDFAFVFFLDK</sequence>
<dbReference type="EMBL" id="GHJT01000877">
    <property type="protein sequence ID" value="MOY34848.1"/>
    <property type="molecule type" value="Transcribed_RNA"/>
</dbReference>
<keyword evidence="1" id="KW-0812">Transmembrane</keyword>
<feature type="transmembrane region" description="Helical" evidence="1">
    <location>
        <begin position="45"/>
        <end position="65"/>
    </location>
</feature>
<dbReference type="AlphaFoldDB" id="A0A4D5RCM1"/>
<reference evidence="2" key="1">
    <citation type="submission" date="2019-04" db="EMBL/GenBank/DDBJ databases">
        <title>An insight into the mialome of Ixodes scapularis.</title>
        <authorList>
            <person name="Ribeiro J.M."/>
            <person name="Mather T.N."/>
            <person name="Karim S."/>
        </authorList>
    </citation>
    <scope>NUCLEOTIDE SEQUENCE</scope>
</reference>
<keyword evidence="1" id="KW-1133">Transmembrane helix</keyword>
<proteinExistence type="predicted"/>